<dbReference type="RefSeq" id="XP_016642329.1">
    <property type="nucleotide sequence ID" value="XM_016788013.1"/>
</dbReference>
<evidence type="ECO:0000256" key="1">
    <source>
        <dbReference type="ARBA" id="ARBA00004141"/>
    </source>
</evidence>
<keyword evidence="8 10" id="KW-0406">Ion transport</keyword>
<feature type="transmembrane region" description="Helical" evidence="10">
    <location>
        <begin position="535"/>
        <end position="562"/>
    </location>
</feature>
<dbReference type="Proteomes" id="UP000028545">
    <property type="component" value="Unassembled WGS sequence"/>
</dbReference>
<keyword evidence="5 10" id="KW-0812">Transmembrane</keyword>
<evidence type="ECO:0000313" key="12">
    <source>
        <dbReference type="EMBL" id="KEZ42530.1"/>
    </source>
</evidence>
<feature type="region of interest" description="Disordered" evidence="11">
    <location>
        <begin position="818"/>
        <end position="852"/>
    </location>
</feature>
<feature type="compositionally biased region" description="Basic and acidic residues" evidence="11">
    <location>
        <begin position="262"/>
        <end position="289"/>
    </location>
</feature>
<dbReference type="Pfam" id="PF02386">
    <property type="entry name" value="TrkH"/>
    <property type="match status" value="1"/>
</dbReference>
<evidence type="ECO:0000256" key="11">
    <source>
        <dbReference type="SAM" id="MobiDB-lite"/>
    </source>
</evidence>
<dbReference type="VEuPathDB" id="FungiDB:SAPIO_CDS5750"/>
<dbReference type="EMBL" id="JOWA01000099">
    <property type="protein sequence ID" value="KEZ42530.1"/>
    <property type="molecule type" value="Genomic_DNA"/>
</dbReference>
<evidence type="ECO:0000256" key="6">
    <source>
        <dbReference type="ARBA" id="ARBA00022958"/>
    </source>
</evidence>
<feature type="transmembrane region" description="Helical" evidence="10">
    <location>
        <begin position="597"/>
        <end position="617"/>
    </location>
</feature>
<dbReference type="InterPro" id="IPR051143">
    <property type="entry name" value="TrkH_K-transport"/>
</dbReference>
<dbReference type="AlphaFoldDB" id="A0A084G5B8"/>
<dbReference type="GO" id="GO:0030007">
    <property type="term" value="P:intracellular potassium ion homeostasis"/>
    <property type="evidence" value="ECO:0007669"/>
    <property type="project" value="UniProtKB-UniRule"/>
</dbReference>
<keyword evidence="7 10" id="KW-1133">Transmembrane helix</keyword>
<protein>
    <recommendedName>
        <fullName evidence="10">Potassium transport protein</fullName>
    </recommendedName>
</protein>
<dbReference type="HOGENOM" id="CLU_005947_0_1_1"/>
<reference evidence="12 13" key="1">
    <citation type="journal article" date="2014" name="Genome Announc.">
        <title>Draft genome sequence of the pathogenic fungus Scedosporium apiospermum.</title>
        <authorList>
            <person name="Vandeputte P."/>
            <person name="Ghamrawi S."/>
            <person name="Rechenmann M."/>
            <person name="Iltis A."/>
            <person name="Giraud S."/>
            <person name="Fleury M."/>
            <person name="Thornton C."/>
            <person name="Delhaes L."/>
            <person name="Meyer W."/>
            <person name="Papon N."/>
            <person name="Bouchara J.P."/>
        </authorList>
    </citation>
    <scope>NUCLEOTIDE SEQUENCE [LARGE SCALE GENOMIC DNA]</scope>
    <source>
        <strain evidence="12 13">IHEM 14462</strain>
    </source>
</reference>
<dbReference type="KEGG" id="sapo:SAPIO_CDS5750"/>
<keyword evidence="3 10" id="KW-0813">Transport</keyword>
<keyword evidence="9 10" id="KW-0472">Membrane</keyword>
<evidence type="ECO:0000256" key="7">
    <source>
        <dbReference type="ARBA" id="ARBA00022989"/>
    </source>
</evidence>
<feature type="compositionally biased region" description="Basic and acidic residues" evidence="11">
    <location>
        <begin position="387"/>
        <end position="397"/>
    </location>
</feature>
<sequence>MGFLESARGFLWTQIKALKPSFLSKDPHFNFISVHYFWIIGMTIFGSILLYGTGKGKLAYVDALFFASGANTQAGLNTVDMNTLNTFQQVVLYIIPMMSCPITLHGSVVFIRLYWFERRLQNYVRDARNRRGTLSRSKSMGGDNSRLERGVNGRKITILRGSGKRIANDGSPLEPSELPMMATPAGPSDSGSASKASDRDSDSTVGKNQHAEDDGISRPSNQHHSISFAPTVTRSDGAGQDATKFPHHVEDDDDDDEQMPALERHNSEVLRIPNPREAERGIGPKRLEVGESTPDEDEEDEEHHTGKAKKPSKAMNDNNKGQDQEELPDPLRRRNPVITIEEPDRHHTLHHLHHEPERSAMDDFADEARAIGNTFSPLRFRKPRLFQSKDKVHHADSNDSDESQSRGTNIFAKIRELFGRKEVEEAPYLSWTPTTGRNSKFPGLTLEQREELGGIEYRSLRTLALLLVIYFWAFQVFGLVCMLPYIKNKEKYGAVVDAAGVSRTWWSFYTSNSSFMDLGLTLTPDSMMSFHTSTFIMMISWFLIIAGNTGFPIFLRFMIWAFSRIVPRGTGLWEELMFLLDHPRRCFTLLFPSNATWWLFAILVGLNVVDLIFFLILDLNNPVIQDLPWNIRIVDGLFQAASTRTAGFSCLPLNLLNPGAQMLYLFMMYISVFPTAISMRGTNVYEEMSLGIYAPHAEDDAFGMSTMNYISSHLRRQLSFDMWFVFLSLFILSISEASRLEKRDFSLFDVLFEVISAYGTVGLSMGYHTVDASLCSQFSTVGKLVIIATQIRGRHRGLPYSLDRAILLPSESRFAKEAAEPGPGLLPRTSTAVSTGSATGLSRRISTTTRPRTIERPSTSIFAQILQPGPSLPAKMDRRMSVETLPYDLPLRRAATVAASDEDDDVESVHPVTRAKTYTGSSSAVRRASFGG</sequence>
<evidence type="ECO:0000256" key="8">
    <source>
        <dbReference type="ARBA" id="ARBA00023065"/>
    </source>
</evidence>
<name>A0A084G5B8_PSEDA</name>
<dbReference type="GO" id="GO:0140107">
    <property type="term" value="F:high-affinity potassium ion transmembrane transporter activity"/>
    <property type="evidence" value="ECO:0007669"/>
    <property type="project" value="TreeGrafter"/>
</dbReference>
<dbReference type="InterPro" id="IPR003445">
    <property type="entry name" value="Cat_transpt"/>
</dbReference>
<dbReference type="NCBIfam" id="TIGR00934">
    <property type="entry name" value="2a38euk"/>
    <property type="match status" value="1"/>
</dbReference>
<comment type="similarity">
    <text evidence="2 10">Belongs to the TrkH potassium transport family.</text>
</comment>
<feature type="transmembrane region" description="Helical" evidence="10">
    <location>
        <begin position="91"/>
        <end position="115"/>
    </location>
</feature>
<dbReference type="PANTHER" id="PTHR31064">
    <property type="entry name" value="POTASSIUM TRANSPORT PROTEIN DDB_G0292412-RELATED"/>
    <property type="match status" value="1"/>
</dbReference>
<dbReference type="PIRSF" id="PIRSF002450">
    <property type="entry name" value="K+_transpter_TRK"/>
    <property type="match status" value="1"/>
</dbReference>
<evidence type="ECO:0000256" key="5">
    <source>
        <dbReference type="ARBA" id="ARBA00022692"/>
    </source>
</evidence>
<dbReference type="OrthoDB" id="9999863at2759"/>
<evidence type="ECO:0000313" key="13">
    <source>
        <dbReference type="Proteomes" id="UP000028545"/>
    </source>
</evidence>
<keyword evidence="4 10" id="KW-0633">Potassium transport</keyword>
<feature type="compositionally biased region" description="Low complexity" evidence="11">
    <location>
        <begin position="182"/>
        <end position="195"/>
    </location>
</feature>
<dbReference type="GeneID" id="27724822"/>
<feature type="region of interest" description="Disordered" evidence="11">
    <location>
        <begin position="387"/>
        <end position="406"/>
    </location>
</feature>
<feature type="transmembrane region" description="Helical" evidence="10">
    <location>
        <begin position="463"/>
        <end position="486"/>
    </location>
</feature>
<comment type="subcellular location">
    <subcellularLocation>
        <location evidence="1">Membrane</location>
        <topology evidence="1">Multi-pass membrane protein</topology>
    </subcellularLocation>
</comment>
<comment type="caution">
    <text evidence="12">The sequence shown here is derived from an EMBL/GenBank/DDBJ whole genome shotgun (WGS) entry which is preliminary data.</text>
</comment>
<feature type="compositionally biased region" description="Polar residues" evidence="11">
    <location>
        <begin position="218"/>
        <end position="234"/>
    </location>
</feature>
<feature type="region of interest" description="Disordered" evidence="11">
    <location>
        <begin position="133"/>
        <end position="333"/>
    </location>
</feature>
<keyword evidence="13" id="KW-1185">Reference proteome</keyword>
<feature type="transmembrane region" description="Helical" evidence="10">
    <location>
        <begin position="662"/>
        <end position="679"/>
    </location>
</feature>
<evidence type="ECO:0000256" key="3">
    <source>
        <dbReference type="ARBA" id="ARBA00022448"/>
    </source>
</evidence>
<dbReference type="OMA" id="MLRLMIW"/>
<gene>
    <name evidence="12" type="ORF">SAPIO_CDS5750</name>
</gene>
<evidence type="ECO:0000256" key="9">
    <source>
        <dbReference type="ARBA" id="ARBA00023136"/>
    </source>
</evidence>
<feature type="compositionally biased region" description="Low complexity" evidence="11">
    <location>
        <begin position="829"/>
        <end position="852"/>
    </location>
</feature>
<dbReference type="InterPro" id="IPR015958">
    <property type="entry name" value="Trk1_fungi"/>
</dbReference>
<evidence type="ECO:0000256" key="2">
    <source>
        <dbReference type="ARBA" id="ARBA00009137"/>
    </source>
</evidence>
<organism evidence="12 13">
    <name type="scientific">Pseudallescheria apiosperma</name>
    <name type="common">Scedosporium apiospermum</name>
    <dbReference type="NCBI Taxonomy" id="563466"/>
    <lineage>
        <taxon>Eukaryota</taxon>
        <taxon>Fungi</taxon>
        <taxon>Dikarya</taxon>
        <taxon>Ascomycota</taxon>
        <taxon>Pezizomycotina</taxon>
        <taxon>Sordariomycetes</taxon>
        <taxon>Hypocreomycetidae</taxon>
        <taxon>Microascales</taxon>
        <taxon>Microascaceae</taxon>
        <taxon>Scedosporium</taxon>
    </lineage>
</organism>
<keyword evidence="6 10" id="KW-0630">Potassium</keyword>
<accession>A0A084G5B8</accession>
<feature type="transmembrane region" description="Helical" evidence="10">
    <location>
        <begin position="58"/>
        <end position="79"/>
    </location>
</feature>
<evidence type="ECO:0000256" key="4">
    <source>
        <dbReference type="ARBA" id="ARBA00022538"/>
    </source>
</evidence>
<dbReference type="PANTHER" id="PTHR31064:SF30">
    <property type="entry name" value="HIGH-AFFINITY POTASSIUM TRANSPORT PROTEIN-RELATED"/>
    <property type="match status" value="1"/>
</dbReference>
<dbReference type="InterPro" id="IPR004773">
    <property type="entry name" value="K/Na_transp_Trk1/HKT1"/>
</dbReference>
<evidence type="ECO:0000256" key="10">
    <source>
        <dbReference type="PIRNR" id="PIRNR002450"/>
    </source>
</evidence>
<dbReference type="GO" id="GO:0005886">
    <property type="term" value="C:plasma membrane"/>
    <property type="evidence" value="ECO:0007669"/>
    <property type="project" value="InterPro"/>
</dbReference>
<proteinExistence type="inferred from homology"/>
<feature type="transmembrane region" description="Helical" evidence="10">
    <location>
        <begin position="29"/>
        <end position="51"/>
    </location>
</feature>
<dbReference type="GO" id="GO:1990573">
    <property type="term" value="P:potassium ion import across plasma membrane"/>
    <property type="evidence" value="ECO:0007669"/>
    <property type="project" value="TreeGrafter"/>
</dbReference>